<dbReference type="Gene3D" id="3.30.300.30">
    <property type="match status" value="1"/>
</dbReference>
<comment type="caution">
    <text evidence="5">The sequence shown here is derived from an EMBL/GenBank/DDBJ whole genome shotgun (WGS) entry which is preliminary data.</text>
</comment>
<proteinExistence type="predicted"/>
<gene>
    <name evidence="5" type="ORF">BGZ80_007062</name>
</gene>
<protein>
    <recommendedName>
        <fullName evidence="4">Carrier domain-containing protein</fullName>
    </recommendedName>
</protein>
<accession>A0A9P6SSL8</accession>
<feature type="non-terminal residue" evidence="5">
    <location>
        <position position="609"/>
    </location>
</feature>
<dbReference type="GO" id="GO:0043041">
    <property type="term" value="P:amino acid activation for nonribosomal peptide biosynthetic process"/>
    <property type="evidence" value="ECO:0007669"/>
    <property type="project" value="TreeGrafter"/>
</dbReference>
<dbReference type="InterPro" id="IPR006162">
    <property type="entry name" value="Ppantetheine_attach_site"/>
</dbReference>
<dbReference type="Gene3D" id="3.30.559.30">
    <property type="entry name" value="Nonribosomal peptide synthetase, condensation domain"/>
    <property type="match status" value="1"/>
</dbReference>
<dbReference type="GO" id="GO:0016874">
    <property type="term" value="F:ligase activity"/>
    <property type="evidence" value="ECO:0007669"/>
    <property type="project" value="UniProtKB-KW"/>
</dbReference>
<dbReference type="Gene3D" id="1.10.1200.10">
    <property type="entry name" value="ACP-like"/>
    <property type="match status" value="1"/>
</dbReference>
<dbReference type="GO" id="GO:0044550">
    <property type="term" value="P:secondary metabolite biosynthetic process"/>
    <property type="evidence" value="ECO:0007669"/>
    <property type="project" value="TreeGrafter"/>
</dbReference>
<dbReference type="SUPFAM" id="SSF52777">
    <property type="entry name" value="CoA-dependent acyltransferases"/>
    <property type="match status" value="2"/>
</dbReference>
<keyword evidence="2" id="KW-0597">Phosphoprotein</keyword>
<dbReference type="PROSITE" id="PS50075">
    <property type="entry name" value="CARRIER"/>
    <property type="match status" value="1"/>
</dbReference>
<keyword evidence="3" id="KW-0436">Ligase</keyword>
<sequence>MVPAAFVRMNSLPLTPNGKLDRRALPEPDINSFVSQEYEAPQSEIECTLASIWSDILKVDRVGRRDNFFMLGGHSLVAIQMVERLRQKGLQLSVRALFQTPTLSELAQSLIKSQAITEAPTNLITYGTRRITPELLPLIDLTQADIDVIVDHFNGEISNIQDIYALSPLQDGILFHHIMATKGDPYLIVATMSFDNKNALDRYFDAFQKVVDRHDILRTAIVWEGLSTPAQVVLRHAQLSVMELSLSPINGPIVNQIVKSVDPRQHRIDLTQAPLTRFVIAQDGGDSWVVVQLIHHIIGDHSTLDTMANEIRMIMEHKEDKLPKPQPFRNLIAQVRSISDDDSHNSFFSKMLAEIDTPTLPYGLSDIHNDGFDVMESHVMLPQDLNNRLRGHAKRMGVSLASMCHLAWAQVISRTSGQERVVFGTVLFGRMQGGSGSDRAMGLFINTLPLRVDVGEASVEESVRQTHVDLASLLEHEHASLAQAQRCSSIPAGTPLFSAVLNCRNHMGRPSQSSSTVGVKSFGLKQRTNYPFTMSVDDSGMDLSLTCQVISSADASRICEYMQQALQSLADALDHTPKMQVRDLGVLPTSERDILLKSWNNTVNSHEHR</sequence>
<evidence type="ECO:0000256" key="1">
    <source>
        <dbReference type="ARBA" id="ARBA00022450"/>
    </source>
</evidence>
<feature type="domain" description="Carrier" evidence="4">
    <location>
        <begin position="40"/>
        <end position="114"/>
    </location>
</feature>
<dbReference type="CDD" id="cd19544">
    <property type="entry name" value="E-C_NRPS"/>
    <property type="match status" value="1"/>
</dbReference>
<dbReference type="PROSITE" id="PS00012">
    <property type="entry name" value="PHOSPHOPANTETHEINE"/>
    <property type="match status" value="1"/>
</dbReference>
<dbReference type="Pfam" id="PF00550">
    <property type="entry name" value="PP-binding"/>
    <property type="match status" value="1"/>
</dbReference>
<dbReference type="InterPro" id="IPR023213">
    <property type="entry name" value="CAT-like_dom_sf"/>
</dbReference>
<dbReference type="InterPro" id="IPR036736">
    <property type="entry name" value="ACP-like_sf"/>
</dbReference>
<keyword evidence="6" id="KW-1185">Reference proteome</keyword>
<dbReference type="PANTHER" id="PTHR45527:SF1">
    <property type="entry name" value="FATTY ACID SYNTHASE"/>
    <property type="match status" value="1"/>
</dbReference>
<dbReference type="Pfam" id="PF00668">
    <property type="entry name" value="Condensation"/>
    <property type="match status" value="1"/>
</dbReference>
<keyword evidence="1" id="KW-0596">Phosphopantetheine</keyword>
<dbReference type="FunFam" id="1.10.1200.10:FF:000005">
    <property type="entry name" value="Nonribosomal peptide synthetase 1"/>
    <property type="match status" value="1"/>
</dbReference>
<evidence type="ECO:0000313" key="6">
    <source>
        <dbReference type="Proteomes" id="UP000703661"/>
    </source>
</evidence>
<name>A0A9P6SSL8_9FUNG</name>
<dbReference type="InterPro" id="IPR001242">
    <property type="entry name" value="Condensation_dom"/>
</dbReference>
<dbReference type="AlphaFoldDB" id="A0A9P6SSL8"/>
<dbReference type="InterPro" id="IPR009081">
    <property type="entry name" value="PP-bd_ACP"/>
</dbReference>
<evidence type="ECO:0000259" key="4">
    <source>
        <dbReference type="PROSITE" id="PS50075"/>
    </source>
</evidence>
<dbReference type="SUPFAM" id="SSF56801">
    <property type="entry name" value="Acetyl-CoA synthetase-like"/>
    <property type="match status" value="1"/>
</dbReference>
<dbReference type="InterPro" id="IPR045851">
    <property type="entry name" value="AMP-bd_C_sf"/>
</dbReference>
<dbReference type="SUPFAM" id="SSF47336">
    <property type="entry name" value="ACP-like"/>
    <property type="match status" value="1"/>
</dbReference>
<dbReference type="PANTHER" id="PTHR45527">
    <property type="entry name" value="NONRIBOSOMAL PEPTIDE SYNTHETASE"/>
    <property type="match status" value="1"/>
</dbReference>
<evidence type="ECO:0000256" key="2">
    <source>
        <dbReference type="ARBA" id="ARBA00022553"/>
    </source>
</evidence>
<reference evidence="5" key="1">
    <citation type="journal article" date="2020" name="Fungal Divers.">
        <title>Resolving the Mortierellaceae phylogeny through synthesis of multi-gene phylogenetics and phylogenomics.</title>
        <authorList>
            <person name="Vandepol N."/>
            <person name="Liber J."/>
            <person name="Desiro A."/>
            <person name="Na H."/>
            <person name="Kennedy M."/>
            <person name="Barry K."/>
            <person name="Grigoriev I.V."/>
            <person name="Miller A.N."/>
            <person name="O'Donnell K."/>
            <person name="Stajich J.E."/>
            <person name="Bonito G."/>
        </authorList>
    </citation>
    <scope>NUCLEOTIDE SEQUENCE</scope>
    <source>
        <strain evidence="5">NRRL 2769</strain>
    </source>
</reference>
<dbReference type="GO" id="GO:0031177">
    <property type="term" value="F:phosphopantetheine binding"/>
    <property type="evidence" value="ECO:0007669"/>
    <property type="project" value="TreeGrafter"/>
</dbReference>
<evidence type="ECO:0000313" key="5">
    <source>
        <dbReference type="EMBL" id="KAF9997182.1"/>
    </source>
</evidence>
<dbReference type="GO" id="GO:0005737">
    <property type="term" value="C:cytoplasm"/>
    <property type="evidence" value="ECO:0007669"/>
    <property type="project" value="TreeGrafter"/>
</dbReference>
<dbReference type="EMBL" id="JAAAID010003553">
    <property type="protein sequence ID" value="KAF9997182.1"/>
    <property type="molecule type" value="Genomic_DNA"/>
</dbReference>
<organism evidence="5 6">
    <name type="scientific">Entomortierella chlamydospora</name>
    <dbReference type="NCBI Taxonomy" id="101097"/>
    <lineage>
        <taxon>Eukaryota</taxon>
        <taxon>Fungi</taxon>
        <taxon>Fungi incertae sedis</taxon>
        <taxon>Mucoromycota</taxon>
        <taxon>Mortierellomycotina</taxon>
        <taxon>Mortierellomycetes</taxon>
        <taxon>Mortierellales</taxon>
        <taxon>Mortierellaceae</taxon>
        <taxon>Entomortierella</taxon>
    </lineage>
</organism>
<dbReference type="Gene3D" id="3.30.559.10">
    <property type="entry name" value="Chloramphenicol acetyltransferase-like domain"/>
    <property type="match status" value="1"/>
</dbReference>
<evidence type="ECO:0000256" key="3">
    <source>
        <dbReference type="ARBA" id="ARBA00022598"/>
    </source>
</evidence>
<dbReference type="Proteomes" id="UP000703661">
    <property type="component" value="Unassembled WGS sequence"/>
</dbReference>